<gene>
    <name evidence="2" type="ORF">D6D22_08204</name>
</gene>
<feature type="compositionally biased region" description="Polar residues" evidence="1">
    <location>
        <begin position="162"/>
        <end position="174"/>
    </location>
</feature>
<accession>A0A4S8XCR7</accession>
<reference evidence="2 3" key="1">
    <citation type="submission" date="2018-10" db="EMBL/GenBank/DDBJ databases">
        <title>Fifty Aureobasidium pullulans genomes reveal a recombining polyextremotolerant generalist.</title>
        <authorList>
            <person name="Gostincar C."/>
            <person name="Turk M."/>
            <person name="Zajc J."/>
            <person name="Gunde-Cimerman N."/>
        </authorList>
    </citation>
    <scope>NUCLEOTIDE SEQUENCE [LARGE SCALE GENOMIC DNA]</scope>
    <source>
        <strain evidence="2 3">EXF-11013</strain>
    </source>
</reference>
<feature type="compositionally biased region" description="Basic and acidic residues" evidence="1">
    <location>
        <begin position="489"/>
        <end position="500"/>
    </location>
</feature>
<evidence type="ECO:0000313" key="3">
    <source>
        <dbReference type="Proteomes" id="UP000310687"/>
    </source>
</evidence>
<feature type="region of interest" description="Disordered" evidence="1">
    <location>
        <begin position="431"/>
        <end position="500"/>
    </location>
</feature>
<dbReference type="Proteomes" id="UP000310687">
    <property type="component" value="Unassembled WGS sequence"/>
</dbReference>
<sequence>MTTKEDLVPGGRWLLQTGEGYLGALGAIAVGMAADPNLVRPLDWESYSQENNYFLGLRLVWIMLELDDDDSDMENSFECLHEIMEEWHNRYSATRRYNLFITTGDGSGSCRFLRSRTLVSSWTNVAIRYDDGLWYGCGYFAESSEDPNLQVAAQSNNVEDLTSAASDPTISEPNKTVRGTEVSINQSPEKSSEVESSNTMDDLVPGGRWIQTPGNNFESAVYALAIGMNADPKRLHPLEWNSLRAERMSYDSLKPCCNVAFRRFDESFDPDDPLDEECLTVAVKHWNSYTKQKLQLFAETEGRITQLVMYKGDTEPTTVLVRLNGDRWEGCGYYKDEANDEYETCDTSTLLSTERVSQGVLSLIVYPGITTAPEASHDVPLPSDSENIDEKFKSELETVLELSKPLLIAISGIVPAMEKLAISLDEVKPRPRAAIPPIPETSYTGPKQPDSAFSKAPAAKKNDTRAQQSAASIQSAQEMDTSSATSYHSFDRDDSASDSD</sequence>
<protein>
    <submittedName>
        <fullName evidence="2">Uncharacterized protein</fullName>
    </submittedName>
</protein>
<evidence type="ECO:0000313" key="2">
    <source>
        <dbReference type="EMBL" id="THW35337.1"/>
    </source>
</evidence>
<feature type="compositionally biased region" description="Polar residues" evidence="1">
    <location>
        <begin position="182"/>
        <end position="200"/>
    </location>
</feature>
<feature type="compositionally biased region" description="Polar residues" evidence="1">
    <location>
        <begin position="478"/>
        <end position="488"/>
    </location>
</feature>
<dbReference type="AlphaFoldDB" id="A0A4S8XCR7"/>
<feature type="region of interest" description="Disordered" evidence="1">
    <location>
        <begin position="162"/>
        <end position="200"/>
    </location>
</feature>
<organism evidence="2 3">
    <name type="scientific">Aureobasidium pullulans</name>
    <name type="common">Black yeast</name>
    <name type="synonym">Pullularia pullulans</name>
    <dbReference type="NCBI Taxonomy" id="5580"/>
    <lineage>
        <taxon>Eukaryota</taxon>
        <taxon>Fungi</taxon>
        <taxon>Dikarya</taxon>
        <taxon>Ascomycota</taxon>
        <taxon>Pezizomycotina</taxon>
        <taxon>Dothideomycetes</taxon>
        <taxon>Dothideomycetidae</taxon>
        <taxon>Dothideales</taxon>
        <taxon>Saccotheciaceae</taxon>
        <taxon>Aureobasidium</taxon>
    </lineage>
</organism>
<comment type="caution">
    <text evidence="2">The sequence shown here is derived from an EMBL/GenBank/DDBJ whole genome shotgun (WGS) entry which is preliminary data.</text>
</comment>
<proteinExistence type="predicted"/>
<feature type="compositionally biased region" description="Low complexity" evidence="1">
    <location>
        <begin position="466"/>
        <end position="477"/>
    </location>
</feature>
<dbReference type="EMBL" id="QZAL01000159">
    <property type="protein sequence ID" value="THW35337.1"/>
    <property type="molecule type" value="Genomic_DNA"/>
</dbReference>
<evidence type="ECO:0000256" key="1">
    <source>
        <dbReference type="SAM" id="MobiDB-lite"/>
    </source>
</evidence>
<name>A0A4S8XCR7_AURPU</name>